<reference evidence="3 4" key="1">
    <citation type="submission" date="2019-08" db="EMBL/GenBank/DDBJ databases">
        <title>In-depth cultivation of the pig gut microbiome towards novel bacterial diversity and tailored functional studies.</title>
        <authorList>
            <person name="Wylensek D."/>
            <person name="Hitch T.C.A."/>
            <person name="Clavel T."/>
        </authorList>
    </citation>
    <scope>NUCLEOTIDE SEQUENCE [LARGE SCALE GENOMIC DNA]</scope>
    <source>
        <strain evidence="3 4">WCA-693-APC-MOT-I</strain>
    </source>
</reference>
<dbReference type="InterPro" id="IPR027051">
    <property type="entry name" value="XdhC_Rossmann_dom"/>
</dbReference>
<gene>
    <name evidence="3" type="ORF">FYJ58_13220</name>
</gene>
<sequence>MNKLWNKIIECIEEEKNVVLVTVIDTLGSTPRSAGAKMLVDKDGILTGTIGGGAVEYKAIELAKQSVLDETSFIKEFSLNREKKSELGMVCGGNMTLAFQFISFKNKGFVQLCKWIKKEEVNGCPSGGAIIQKKTDSVLKRECWLVTKVVEDGEWEIGLYTKQGSIFGWESLSKIEEKNFTEQLMCFDLDGWQYYSEPFVQEGKLYIFGGGHVAQEIVPVASRVGFSCIVFDDREEFSNKKLFPLAEQTIVGDFEHISEKVEITENDYVAIMSRGHECDYIIQKQMLKTPAFYIGVMGSKKKLAYLEQKLLNDGFTKKDIERFQSPIGTDIMAETPEEIAISVVGELIRTRALKRKK</sequence>
<comment type="caution">
    <text evidence="3">The sequence shown here is derived from an EMBL/GenBank/DDBJ whole genome shotgun (WGS) entry which is preliminary data.</text>
</comment>
<evidence type="ECO:0000259" key="1">
    <source>
        <dbReference type="Pfam" id="PF02625"/>
    </source>
</evidence>
<dbReference type="Pfam" id="PF02625">
    <property type="entry name" value="XdhC_CoxI"/>
    <property type="match status" value="1"/>
</dbReference>
<dbReference type="Pfam" id="PF13478">
    <property type="entry name" value="XdhC_C"/>
    <property type="match status" value="1"/>
</dbReference>
<feature type="domain" description="XdhC- CoxI" evidence="1">
    <location>
        <begin position="12"/>
        <end position="70"/>
    </location>
</feature>
<name>A0A6L5Y1T8_9FIRM</name>
<accession>A0A6L5Y1T8</accession>
<feature type="domain" description="XdhC Rossmann" evidence="2">
    <location>
        <begin position="205"/>
        <end position="347"/>
    </location>
</feature>
<dbReference type="Proteomes" id="UP000482209">
    <property type="component" value="Unassembled WGS sequence"/>
</dbReference>
<evidence type="ECO:0000313" key="4">
    <source>
        <dbReference type="Proteomes" id="UP000482209"/>
    </source>
</evidence>
<keyword evidence="4" id="KW-1185">Reference proteome</keyword>
<dbReference type="PANTHER" id="PTHR30388">
    <property type="entry name" value="ALDEHYDE OXIDOREDUCTASE MOLYBDENUM COFACTOR ASSEMBLY PROTEIN"/>
    <property type="match status" value="1"/>
</dbReference>
<dbReference type="Gene3D" id="3.40.50.720">
    <property type="entry name" value="NAD(P)-binding Rossmann-like Domain"/>
    <property type="match status" value="1"/>
</dbReference>
<evidence type="ECO:0000313" key="3">
    <source>
        <dbReference type="EMBL" id="MSS64817.1"/>
    </source>
</evidence>
<dbReference type="EMBL" id="VUMT01000030">
    <property type="protein sequence ID" value="MSS64817.1"/>
    <property type="molecule type" value="Genomic_DNA"/>
</dbReference>
<organism evidence="3 4">
    <name type="scientific">Velocimicrobium porci</name>
    <dbReference type="NCBI Taxonomy" id="2606634"/>
    <lineage>
        <taxon>Bacteria</taxon>
        <taxon>Bacillati</taxon>
        <taxon>Bacillota</taxon>
        <taxon>Clostridia</taxon>
        <taxon>Lachnospirales</taxon>
        <taxon>Lachnospiraceae</taxon>
        <taxon>Velocimicrobium</taxon>
    </lineage>
</organism>
<dbReference type="RefSeq" id="WP_154520201.1">
    <property type="nucleotide sequence ID" value="NZ_VUMT01000030.1"/>
</dbReference>
<dbReference type="PANTHER" id="PTHR30388:SF6">
    <property type="entry name" value="XANTHINE DEHYDROGENASE SUBUNIT A-RELATED"/>
    <property type="match status" value="1"/>
</dbReference>
<proteinExistence type="predicted"/>
<dbReference type="AlphaFoldDB" id="A0A6L5Y1T8"/>
<protein>
    <submittedName>
        <fullName evidence="3">XdhC family protein</fullName>
    </submittedName>
</protein>
<dbReference type="InterPro" id="IPR003777">
    <property type="entry name" value="XdhC_CoxI"/>
</dbReference>
<evidence type="ECO:0000259" key="2">
    <source>
        <dbReference type="Pfam" id="PF13478"/>
    </source>
</evidence>
<dbReference type="InterPro" id="IPR052698">
    <property type="entry name" value="MoCofactor_Util/Proc"/>
</dbReference>